<dbReference type="EMBL" id="CP001107">
    <property type="protein sequence ID" value="ACR75028.1"/>
    <property type="molecule type" value="Genomic_DNA"/>
</dbReference>
<evidence type="ECO:0000313" key="2">
    <source>
        <dbReference type="EMBL" id="ACR75028.1"/>
    </source>
</evidence>
<dbReference type="AlphaFoldDB" id="C4Z811"/>
<feature type="domain" description="Replication-associated protein ORF2/G2P" evidence="1">
    <location>
        <begin position="67"/>
        <end position="173"/>
    </location>
</feature>
<dbReference type="KEGG" id="ere:EUBREC_1268"/>
<evidence type="ECO:0000313" key="3">
    <source>
        <dbReference type="Proteomes" id="UP000001477"/>
    </source>
</evidence>
<dbReference type="Proteomes" id="UP000001477">
    <property type="component" value="Chromosome"/>
</dbReference>
<dbReference type="Pfam" id="PF23343">
    <property type="entry name" value="REP_ORF2-G2P"/>
    <property type="match status" value="1"/>
</dbReference>
<evidence type="ECO:0000259" key="1">
    <source>
        <dbReference type="Pfam" id="PF23343"/>
    </source>
</evidence>
<sequence>MAYIQDTYYLGDYIATEIKFIGRNGAKGERRAKKIKATPEQMARQNQWTREKKEKYLILANFRTGDVWVTLKYPRGTRPDAERIKRDWKVFTTEMRKLYKKLGIPFKWVNRMEIGRFGGPHIHFLCNRVDNIDTLIKDTWHKTIADLIVPGKNYVNIAPYDSDGAKEVAEYLTAKPDKKGIDGQLNLFGEEEQKVFCKVSSSRNLVRPEPKRKKYAHWTMARFFKDGIKPDKGYYVMPNTVKVGVNKCTGYSYLYYMQRTISDGKSPGNRIKPQWEADYTHYEKS</sequence>
<dbReference type="GeneID" id="86988103"/>
<dbReference type="RefSeq" id="WP_012742127.1">
    <property type="nucleotide sequence ID" value="NC_012781.1"/>
</dbReference>
<dbReference type="InterPro" id="IPR056906">
    <property type="entry name" value="ORF2/G2P_dom"/>
</dbReference>
<organism evidence="2 3">
    <name type="scientific">Agathobacter rectalis (strain ATCC 33656 / DSM 3377 / JCM 17463 / KCTC 5835 / VPI 0990)</name>
    <name type="common">Eubacterium rectale</name>
    <dbReference type="NCBI Taxonomy" id="515619"/>
    <lineage>
        <taxon>Bacteria</taxon>
        <taxon>Bacillati</taxon>
        <taxon>Bacillota</taxon>
        <taxon>Clostridia</taxon>
        <taxon>Lachnospirales</taxon>
        <taxon>Lachnospiraceae</taxon>
        <taxon>Agathobacter</taxon>
    </lineage>
</organism>
<proteinExistence type="predicted"/>
<protein>
    <recommendedName>
        <fullName evidence="1">Replication-associated protein ORF2/G2P domain-containing protein</fullName>
    </recommendedName>
</protein>
<gene>
    <name evidence="2" type="ordered locus">EUBREC_1268</name>
</gene>
<dbReference type="STRING" id="515619.EUBREC_1268"/>
<accession>C4Z811</accession>
<dbReference type="PaxDb" id="515619-EUBREC_1268"/>
<name>C4Z811_AGARV</name>
<dbReference type="HOGENOM" id="CLU_083840_0_0_9"/>
<reference evidence="2 3" key="1">
    <citation type="journal article" date="2009" name="Proc. Natl. Acad. Sci. U.S.A.">
        <title>Characterizing a model human gut microbiota composed of members of its two dominant bacterial phyla.</title>
        <authorList>
            <person name="Mahowald M.A."/>
            <person name="Rey F.E."/>
            <person name="Seedorf H."/>
            <person name="Turnbaugh P.J."/>
            <person name="Fulton R.S."/>
            <person name="Wollam A."/>
            <person name="Shah N."/>
            <person name="Wang C."/>
            <person name="Magrini V."/>
            <person name="Wilson R.K."/>
            <person name="Cantarel B.L."/>
            <person name="Coutinho P.M."/>
            <person name="Henrissat B."/>
            <person name="Crock L.W."/>
            <person name="Russell A."/>
            <person name="Verberkmoes N.C."/>
            <person name="Hettich R.L."/>
            <person name="Gordon J.I."/>
        </authorList>
    </citation>
    <scope>NUCLEOTIDE SEQUENCE [LARGE SCALE GENOMIC DNA]</scope>
    <source>
        <strain evidence="3">ATCC 33656 / DSM 3377 / JCM 17463 / KCTC 5835 / LMG 30912 / VPI 0990</strain>
    </source>
</reference>